<keyword evidence="3" id="KW-1185">Reference proteome</keyword>
<dbReference type="InterPro" id="IPR029002">
    <property type="entry name" value="PLPC/GPLD1"/>
</dbReference>
<gene>
    <name evidence="2" type="ORF">F0145_15270</name>
</gene>
<dbReference type="Pfam" id="PF00882">
    <property type="entry name" value="Zn_dep_PLPC"/>
    <property type="match status" value="1"/>
</dbReference>
<organism evidence="2 3">
    <name type="scientific">Adhaeribacter rhizoryzae</name>
    <dbReference type="NCBI Taxonomy" id="2607907"/>
    <lineage>
        <taxon>Bacteria</taxon>
        <taxon>Pseudomonadati</taxon>
        <taxon>Bacteroidota</taxon>
        <taxon>Cytophagia</taxon>
        <taxon>Cytophagales</taxon>
        <taxon>Hymenobacteraceae</taxon>
        <taxon>Adhaeribacter</taxon>
    </lineage>
</organism>
<feature type="domain" description="Phospholipase C/D" evidence="1">
    <location>
        <begin position="34"/>
        <end position="213"/>
    </location>
</feature>
<protein>
    <submittedName>
        <fullName evidence="2">Zinc dependent phospholipase C family protein</fullName>
    </submittedName>
</protein>
<reference evidence="2 3" key="1">
    <citation type="submission" date="2019-09" db="EMBL/GenBank/DDBJ databases">
        <title>Genome sequence and assembly of Adhaeribacter sp.</title>
        <authorList>
            <person name="Chhetri G."/>
        </authorList>
    </citation>
    <scope>NUCLEOTIDE SEQUENCE [LARGE SCALE GENOMIC DNA]</scope>
    <source>
        <strain evidence="2 3">DK36</strain>
    </source>
</reference>
<evidence type="ECO:0000259" key="1">
    <source>
        <dbReference type="Pfam" id="PF00882"/>
    </source>
</evidence>
<sequence>MYMRKPTRNFYSVLLTCFFLFGYVAPAKSYSVLTHQAIIDVVWQDALVPVLKKKYPNATPEQLRLAHAHAYGGAIIQDMGYYPFGSKFFTNVVHYVRTGDFILNLITEAQSLNEYAFALGALAHYYADNNGHPLATNKAVPLVYPKLKKEYGNVITYEQDPLAHVKMELGFDVLQVARGNYAPENYHDFIGFKVSKEVLERAFRRTYGLELNKQFMSLDLAIGTYRRTVSNFFPALTKAAWNMKADEIQKAKPGATRRQFQYRISKASYTKTWGNNYREPTLWEKFLSWMLRLLPKIGPQRPLTFKPPTPEAEKLFMQSFTATVDKYSVGLKATATQTLQLSNTDFDTGQPIKPGDYGKADETHLELLLELAKIEFKTLTPELKKALLQYYAKPEIALKKEEDKKDKQAVKVALQQLHAAVAH</sequence>
<evidence type="ECO:0000313" key="2">
    <source>
        <dbReference type="EMBL" id="KAA5543940.1"/>
    </source>
</evidence>
<dbReference type="EMBL" id="VWSF01000012">
    <property type="protein sequence ID" value="KAA5543940.1"/>
    <property type="molecule type" value="Genomic_DNA"/>
</dbReference>
<proteinExistence type="predicted"/>
<evidence type="ECO:0000313" key="3">
    <source>
        <dbReference type="Proteomes" id="UP000323426"/>
    </source>
</evidence>
<dbReference type="Proteomes" id="UP000323426">
    <property type="component" value="Unassembled WGS sequence"/>
</dbReference>
<accession>A0A5M6DC30</accession>
<name>A0A5M6DC30_9BACT</name>
<dbReference type="AlphaFoldDB" id="A0A5M6DC30"/>
<comment type="caution">
    <text evidence="2">The sequence shown here is derived from an EMBL/GenBank/DDBJ whole genome shotgun (WGS) entry which is preliminary data.</text>
</comment>